<dbReference type="GeneID" id="93658646"/>
<evidence type="ECO:0000256" key="4">
    <source>
        <dbReference type="SAM" id="Phobius"/>
    </source>
</evidence>
<keyword evidence="2 4" id="KW-1133">Transmembrane helix</keyword>
<sequence>MNGSGLPRHAVLRLGVAQLINWGVTFYLPGAFGNAIADDLGWSGQRVFAGLSVAMLVMGLVSPLVARLIQHLGARQVMQTGALFNTVGCCALALCHGPTLYFMAWCILGVGMRLSLYDALFAVLAGLLAARARPLMMQITLLGGLASAVFWPLGHYLQDVFGWRSALGVYAALALFSGLLASGLPDARTGFAQERVESGEPPIATPYLPQIGYALSMMLIGFMSAGLSAHLPAMLAGVGVPLGLVALWGIGQTSARLLQVLLGQSMSALRLNVWVGAGLALCFAMALMSQGRVWLACLFIFGYGAMNGLCTLLRASLPFELFAHARYTQLQGRLLAPGFLCAAGAPWFYALVRETSGDRGLVVLSLAISLLVWGLAMVLRRYAQVSVV</sequence>
<dbReference type="InterPro" id="IPR050327">
    <property type="entry name" value="Proton-linked_MCT"/>
</dbReference>
<evidence type="ECO:0000313" key="6">
    <source>
        <dbReference type="Proteomes" id="UP000614982"/>
    </source>
</evidence>
<feature type="transmembrane region" description="Helical" evidence="4">
    <location>
        <begin position="293"/>
        <end position="313"/>
    </location>
</feature>
<evidence type="ECO:0000256" key="1">
    <source>
        <dbReference type="ARBA" id="ARBA00022692"/>
    </source>
</evidence>
<keyword evidence="1 4" id="KW-0812">Transmembrane</keyword>
<name>A0ABQ1DHZ0_PSECI</name>
<reference evidence="5 6" key="1">
    <citation type="submission" date="2020-05" db="EMBL/GenBank/DDBJ databases">
        <title>Genetic diversity of Pseudomonas cichorii.</title>
        <authorList>
            <person name="Tani S."/>
            <person name="Yagi H."/>
            <person name="Hashimoto S."/>
            <person name="Iiyama K."/>
            <person name="Furuya N."/>
        </authorList>
    </citation>
    <scope>NUCLEOTIDE SEQUENCE [LARGE SCALE GENOMIC DNA]</scope>
    <source>
        <strain evidence="5 6">LMG 2162</strain>
    </source>
</reference>
<feature type="transmembrane region" description="Helical" evidence="4">
    <location>
        <begin position="48"/>
        <end position="69"/>
    </location>
</feature>
<feature type="transmembrane region" description="Helical" evidence="4">
    <location>
        <begin position="231"/>
        <end position="250"/>
    </location>
</feature>
<dbReference type="Pfam" id="PF07690">
    <property type="entry name" value="MFS_1"/>
    <property type="match status" value="1"/>
</dbReference>
<feature type="transmembrane region" description="Helical" evidence="4">
    <location>
        <begin position="271"/>
        <end position="287"/>
    </location>
</feature>
<dbReference type="InterPro" id="IPR011701">
    <property type="entry name" value="MFS"/>
</dbReference>
<feature type="transmembrane region" description="Helical" evidence="4">
    <location>
        <begin position="334"/>
        <end position="350"/>
    </location>
</feature>
<feature type="transmembrane region" description="Helical" evidence="4">
    <location>
        <begin position="205"/>
        <end position="225"/>
    </location>
</feature>
<dbReference type="RefSeq" id="WP_025259577.1">
    <property type="nucleotide sequence ID" value="NZ_BLWA01000001.1"/>
</dbReference>
<dbReference type="PANTHER" id="PTHR11360:SF290">
    <property type="entry name" value="MONOCARBOXYLATE MFS PERMEASE"/>
    <property type="match status" value="1"/>
</dbReference>
<feature type="transmembrane region" description="Helical" evidence="4">
    <location>
        <begin position="165"/>
        <end position="184"/>
    </location>
</feature>
<dbReference type="Gene3D" id="1.20.1250.20">
    <property type="entry name" value="MFS general substrate transporter like domains"/>
    <property type="match status" value="1"/>
</dbReference>
<dbReference type="PANTHER" id="PTHR11360">
    <property type="entry name" value="MONOCARBOXYLATE TRANSPORTER"/>
    <property type="match status" value="1"/>
</dbReference>
<protein>
    <submittedName>
        <fullName evidence="5">MFS transporter</fullName>
    </submittedName>
</protein>
<keyword evidence="6" id="KW-1185">Reference proteome</keyword>
<dbReference type="Proteomes" id="UP000614982">
    <property type="component" value="Unassembled WGS sequence"/>
</dbReference>
<dbReference type="SUPFAM" id="SSF103473">
    <property type="entry name" value="MFS general substrate transporter"/>
    <property type="match status" value="1"/>
</dbReference>
<organism evidence="5 6">
    <name type="scientific">Pseudomonas cichorii</name>
    <dbReference type="NCBI Taxonomy" id="36746"/>
    <lineage>
        <taxon>Bacteria</taxon>
        <taxon>Pseudomonadati</taxon>
        <taxon>Pseudomonadota</taxon>
        <taxon>Gammaproteobacteria</taxon>
        <taxon>Pseudomonadales</taxon>
        <taxon>Pseudomonadaceae</taxon>
        <taxon>Pseudomonas</taxon>
    </lineage>
</organism>
<keyword evidence="3 4" id="KW-0472">Membrane</keyword>
<proteinExistence type="predicted"/>
<evidence type="ECO:0000313" key="5">
    <source>
        <dbReference type="EMBL" id="GFM90625.1"/>
    </source>
</evidence>
<dbReference type="InterPro" id="IPR036259">
    <property type="entry name" value="MFS_trans_sf"/>
</dbReference>
<feature type="transmembrane region" description="Helical" evidence="4">
    <location>
        <begin position="135"/>
        <end position="153"/>
    </location>
</feature>
<feature type="transmembrane region" description="Helical" evidence="4">
    <location>
        <begin position="362"/>
        <end position="379"/>
    </location>
</feature>
<accession>A0ABQ1DHZ0</accession>
<comment type="caution">
    <text evidence="5">The sequence shown here is derived from an EMBL/GenBank/DDBJ whole genome shotgun (WGS) entry which is preliminary data.</text>
</comment>
<gene>
    <name evidence="5" type="ORF">PSCICP_05970</name>
</gene>
<dbReference type="EMBL" id="BLWA01000001">
    <property type="protein sequence ID" value="GFM90625.1"/>
    <property type="molecule type" value="Genomic_DNA"/>
</dbReference>
<evidence type="ECO:0000256" key="3">
    <source>
        <dbReference type="ARBA" id="ARBA00023136"/>
    </source>
</evidence>
<feature type="transmembrane region" description="Helical" evidence="4">
    <location>
        <begin position="12"/>
        <end position="36"/>
    </location>
</feature>
<feature type="transmembrane region" description="Helical" evidence="4">
    <location>
        <begin position="81"/>
        <end position="104"/>
    </location>
</feature>
<evidence type="ECO:0000256" key="2">
    <source>
        <dbReference type="ARBA" id="ARBA00022989"/>
    </source>
</evidence>